<dbReference type="PANTHER" id="PTHR13789">
    <property type="entry name" value="MONOOXYGENASE"/>
    <property type="match status" value="1"/>
</dbReference>
<evidence type="ECO:0000313" key="4">
    <source>
        <dbReference type="EMBL" id="MFC0673645.1"/>
    </source>
</evidence>
<dbReference type="PANTHER" id="PTHR13789:SF309">
    <property type="entry name" value="PUTATIVE (AFU_ORTHOLOGUE AFUA_6G14510)-RELATED"/>
    <property type="match status" value="1"/>
</dbReference>
<evidence type="ECO:0000259" key="3">
    <source>
        <dbReference type="Pfam" id="PF01494"/>
    </source>
</evidence>
<reference evidence="4 5" key="1">
    <citation type="submission" date="2024-09" db="EMBL/GenBank/DDBJ databases">
        <authorList>
            <person name="Sun Q."/>
            <person name="Mori K."/>
        </authorList>
    </citation>
    <scope>NUCLEOTIDE SEQUENCE [LARGE SCALE GENOMIC DNA]</scope>
    <source>
        <strain evidence="4 5">CICC 10874</strain>
    </source>
</reference>
<name>A0ABV6R9I1_9MICO</name>
<sequence length="406" mass="43700">MIDDAPLAHQLAAQQQDRLRVLVVGAGVAGVALAQLLRRQGLHPVLVDRVDVRAHPGYMLALMPGVDAAIRDLGAVDAYRAASTPLGGYRFRSHRGAEVRTDDLGELLNVHGDYRGISRGALLDVLAGDGCPVSSPVTVAALSRRAEMTRVRFDTGAEAEFHLVVGADGMRSRMRELLLPGEVQRVRTGWSGWVAWADDAGDPTLGEELWGDGSFLGVYPVKDRLGVFLGGPDAALEAGPDAFVAQFRRRVPQRGERLDAALEAVLADPAPYLWHLDDARSPRWVLPGGVLLGDAAAGFLPTAGLGAGMAVESAWVLARILDHADRDTLPRLLGAWEDAQRPRIESAQATSRTLARLMFRRGRLLALAREAVLRRMSVRAALGPILRLLEDRPDPDAIARAALAGR</sequence>
<dbReference type="SUPFAM" id="SSF51905">
    <property type="entry name" value="FAD/NAD(P)-binding domain"/>
    <property type="match status" value="1"/>
</dbReference>
<gene>
    <name evidence="4" type="ORF">ACFFF6_06730</name>
</gene>
<feature type="domain" description="FAD-binding" evidence="3">
    <location>
        <begin position="19"/>
        <end position="346"/>
    </location>
</feature>
<dbReference type="Proteomes" id="UP001589793">
    <property type="component" value="Unassembled WGS sequence"/>
</dbReference>
<proteinExistence type="predicted"/>
<dbReference type="EMBL" id="JBHLSV010000006">
    <property type="protein sequence ID" value="MFC0673645.1"/>
    <property type="molecule type" value="Genomic_DNA"/>
</dbReference>
<dbReference type="Gene3D" id="3.50.50.60">
    <property type="entry name" value="FAD/NAD(P)-binding domain"/>
    <property type="match status" value="1"/>
</dbReference>
<dbReference type="InterPro" id="IPR036188">
    <property type="entry name" value="FAD/NAD-bd_sf"/>
</dbReference>
<comment type="caution">
    <text evidence="4">The sequence shown here is derived from an EMBL/GenBank/DDBJ whole genome shotgun (WGS) entry which is preliminary data.</text>
</comment>
<accession>A0ABV6R9I1</accession>
<keyword evidence="1" id="KW-0560">Oxidoreductase</keyword>
<evidence type="ECO:0000256" key="1">
    <source>
        <dbReference type="ARBA" id="ARBA00023002"/>
    </source>
</evidence>
<dbReference type="PRINTS" id="PR00420">
    <property type="entry name" value="RNGMNOXGNASE"/>
</dbReference>
<evidence type="ECO:0000256" key="2">
    <source>
        <dbReference type="ARBA" id="ARBA00023033"/>
    </source>
</evidence>
<keyword evidence="5" id="KW-1185">Reference proteome</keyword>
<dbReference type="InterPro" id="IPR002938">
    <property type="entry name" value="FAD-bd"/>
</dbReference>
<dbReference type="RefSeq" id="WP_376979382.1">
    <property type="nucleotide sequence ID" value="NZ_JBHLSV010000006.1"/>
</dbReference>
<keyword evidence="2" id="KW-0503">Monooxygenase</keyword>
<protein>
    <submittedName>
        <fullName evidence="4">FAD-dependent oxidoreductase</fullName>
    </submittedName>
</protein>
<organism evidence="4 5">
    <name type="scientific">Brachybacterium hainanense</name>
    <dbReference type="NCBI Taxonomy" id="1541174"/>
    <lineage>
        <taxon>Bacteria</taxon>
        <taxon>Bacillati</taxon>
        <taxon>Actinomycetota</taxon>
        <taxon>Actinomycetes</taxon>
        <taxon>Micrococcales</taxon>
        <taxon>Dermabacteraceae</taxon>
        <taxon>Brachybacterium</taxon>
    </lineage>
</organism>
<dbReference type="InterPro" id="IPR050493">
    <property type="entry name" value="FAD-dep_Monooxygenase_BioMet"/>
</dbReference>
<dbReference type="Pfam" id="PF01494">
    <property type="entry name" value="FAD_binding_3"/>
    <property type="match status" value="1"/>
</dbReference>
<evidence type="ECO:0000313" key="5">
    <source>
        <dbReference type="Proteomes" id="UP001589793"/>
    </source>
</evidence>